<keyword evidence="1" id="KW-0874">Quinone</keyword>
<dbReference type="EMBL" id="WJHE01000492">
    <property type="protein sequence ID" value="MST33124.1"/>
    <property type="molecule type" value="Genomic_DNA"/>
</dbReference>
<keyword evidence="1" id="KW-0812">Transmembrane</keyword>
<keyword evidence="1" id="KW-1003">Cell membrane</keyword>
<comment type="catalytic activity">
    <reaction evidence="1">
        <text>a quinone + NADH + 5 H(+)(in) = a quinol + NAD(+) + 4 H(+)(out)</text>
        <dbReference type="Rhea" id="RHEA:57888"/>
        <dbReference type="ChEBI" id="CHEBI:15378"/>
        <dbReference type="ChEBI" id="CHEBI:24646"/>
        <dbReference type="ChEBI" id="CHEBI:57540"/>
        <dbReference type="ChEBI" id="CHEBI:57945"/>
        <dbReference type="ChEBI" id="CHEBI:132124"/>
    </reaction>
</comment>
<evidence type="ECO:0000256" key="1">
    <source>
        <dbReference type="RuleBase" id="RU004429"/>
    </source>
</evidence>
<feature type="transmembrane region" description="Helical" evidence="1">
    <location>
        <begin position="124"/>
        <end position="145"/>
    </location>
</feature>
<comment type="caution">
    <text evidence="2">The sequence shown here is derived from an EMBL/GenBank/DDBJ whole genome shotgun (WGS) entry which is preliminary data.</text>
</comment>
<dbReference type="PANTHER" id="PTHR33269:SF19">
    <property type="entry name" value="NADH-QUINONE OXIDOREDUCTASE SUBUNIT J"/>
    <property type="match status" value="1"/>
</dbReference>
<dbReference type="Proteomes" id="UP000437736">
    <property type="component" value="Unassembled WGS sequence"/>
</dbReference>
<feature type="transmembrane region" description="Helical" evidence="1">
    <location>
        <begin position="80"/>
        <end position="104"/>
    </location>
</feature>
<keyword evidence="1" id="KW-0472">Membrane</keyword>
<feature type="transmembrane region" description="Helical" evidence="1">
    <location>
        <begin position="58"/>
        <end position="74"/>
    </location>
</feature>
<dbReference type="EC" id="7.1.1.-" evidence="1"/>
<accession>A0ABW9QTU6</accession>
<comment type="function">
    <text evidence="1">NDH-1 shuttles electrons from NADH, via FMN and iron-sulfur (Fe-S) centers, to quinones in the respiratory chain. Couples the redox reaction to proton translocation (for every two electrons transferred, four hydrogen ions are translocated across the cytoplasmic membrane), and thus conserves the redox energy in a proton gradient.</text>
</comment>
<dbReference type="InterPro" id="IPR001457">
    <property type="entry name" value="NADH_UbQ/plastoQ_OxRdtase_su6"/>
</dbReference>
<keyword evidence="1" id="KW-0520">NAD</keyword>
<gene>
    <name evidence="2" type="ORF">GHK86_10385</name>
</gene>
<feature type="transmembrane region" description="Helical" evidence="1">
    <location>
        <begin position="180"/>
        <end position="202"/>
    </location>
</feature>
<name>A0ABW9QTU6_9ACTN</name>
<evidence type="ECO:0000313" key="3">
    <source>
        <dbReference type="Proteomes" id="UP000437736"/>
    </source>
</evidence>
<feature type="transmembrane region" description="Helical" evidence="1">
    <location>
        <begin position="30"/>
        <end position="51"/>
    </location>
</feature>
<organism evidence="2 3">
    <name type="scientific">Acidiferrimicrobium australe</name>
    <dbReference type="NCBI Taxonomy" id="2664430"/>
    <lineage>
        <taxon>Bacteria</taxon>
        <taxon>Bacillati</taxon>
        <taxon>Actinomycetota</taxon>
        <taxon>Acidimicrobiia</taxon>
        <taxon>Acidimicrobiales</taxon>
        <taxon>Acidimicrobiaceae</taxon>
        <taxon>Acidiferrimicrobium</taxon>
    </lineage>
</organism>
<sequence length="228" mass="24127">MAFAHLLAAVRILAYNGAHNPHAEHLSVGADWAVFLVGAGMILAGAFGVILLRNPVHCALFLVITLFGIALEFINETADFLAAVQIIVYAGAIVILFLFVIMFLGVDRKERIAAEPFKGQRPLAFALGLAVLILMLVLTGVTTWTTGAHSLSGALIQGPGPNSGHEGDVARLGQTIYTRFLLPFEMTAALLVIAIVAAVVLARTRHRVAGELSEDEQAAVAQGRPLTG</sequence>
<protein>
    <recommendedName>
        <fullName evidence="1">NADH-quinone oxidoreductase subunit J</fullName>
        <ecNumber evidence="1">7.1.1.-</ecNumber>
    </recommendedName>
</protein>
<evidence type="ECO:0000313" key="2">
    <source>
        <dbReference type="EMBL" id="MST33124.1"/>
    </source>
</evidence>
<dbReference type="PANTHER" id="PTHR33269">
    <property type="entry name" value="NADH-UBIQUINONE OXIDOREDUCTASE CHAIN 6"/>
    <property type="match status" value="1"/>
</dbReference>
<keyword evidence="1" id="KW-1133">Transmembrane helix</keyword>
<proteinExistence type="inferred from homology"/>
<dbReference type="Gene3D" id="1.20.120.1200">
    <property type="entry name" value="NADH-ubiquinone/plastoquinone oxidoreductase chain 6, subunit NuoJ"/>
    <property type="match status" value="1"/>
</dbReference>
<dbReference type="InterPro" id="IPR042106">
    <property type="entry name" value="Nuo/plastoQ_OxRdtase_6_NuoJ"/>
</dbReference>
<keyword evidence="3" id="KW-1185">Reference proteome</keyword>
<dbReference type="Pfam" id="PF00499">
    <property type="entry name" value="Oxidored_q3"/>
    <property type="match status" value="1"/>
</dbReference>
<reference evidence="2 3" key="1">
    <citation type="submission" date="2019-11" db="EMBL/GenBank/DDBJ databases">
        <title>Acidiferrimicrobium australis gen. nov., sp. nov., an acidophilic and obligately heterotrophic, member of the Actinobacteria that catalyses dissimilatory oxido- reduction of iron isolated from metal-rich acidic water in Chile.</title>
        <authorList>
            <person name="Gonzalez D."/>
            <person name="Huber K."/>
            <person name="Hedrich S."/>
            <person name="Rojas-Villalobos C."/>
            <person name="Quatrini R."/>
            <person name="Dinamarca M.A."/>
            <person name="Schwarz A."/>
            <person name="Canales C."/>
            <person name="Nancucheo I."/>
        </authorList>
    </citation>
    <scope>NUCLEOTIDE SEQUENCE [LARGE SCALE GENOMIC DNA]</scope>
    <source>
        <strain evidence="2 3">USS-CCA1</strain>
    </source>
</reference>
<comment type="subcellular location">
    <subcellularLocation>
        <location evidence="1">Cell membrane</location>
        <topology evidence="1">Multi-pass membrane protein</topology>
    </subcellularLocation>
</comment>
<comment type="similarity">
    <text evidence="1">Belongs to the complex I subunit 6 family.</text>
</comment>
<feature type="non-terminal residue" evidence="2">
    <location>
        <position position="228"/>
    </location>
</feature>